<proteinExistence type="predicted"/>
<dbReference type="EMBL" id="CM055737">
    <property type="protein sequence ID" value="KAJ8006140.1"/>
    <property type="molecule type" value="Genomic_DNA"/>
</dbReference>
<accession>A0ACC2GRQ0</accession>
<organism evidence="1 2">
    <name type="scientific">Dallia pectoralis</name>
    <name type="common">Alaska blackfish</name>
    <dbReference type="NCBI Taxonomy" id="75939"/>
    <lineage>
        <taxon>Eukaryota</taxon>
        <taxon>Metazoa</taxon>
        <taxon>Chordata</taxon>
        <taxon>Craniata</taxon>
        <taxon>Vertebrata</taxon>
        <taxon>Euteleostomi</taxon>
        <taxon>Actinopterygii</taxon>
        <taxon>Neopterygii</taxon>
        <taxon>Teleostei</taxon>
        <taxon>Protacanthopterygii</taxon>
        <taxon>Esociformes</taxon>
        <taxon>Umbridae</taxon>
        <taxon>Dallia</taxon>
    </lineage>
</organism>
<protein>
    <submittedName>
        <fullName evidence="1">Uncharacterized protein</fullName>
    </submittedName>
</protein>
<comment type="caution">
    <text evidence="1">The sequence shown here is derived from an EMBL/GenBank/DDBJ whole genome shotgun (WGS) entry which is preliminary data.</text>
</comment>
<dbReference type="Proteomes" id="UP001157502">
    <property type="component" value="Chromosome 10"/>
</dbReference>
<reference evidence="1" key="1">
    <citation type="submission" date="2021-05" db="EMBL/GenBank/DDBJ databases">
        <authorList>
            <person name="Pan Q."/>
            <person name="Jouanno E."/>
            <person name="Zahm M."/>
            <person name="Klopp C."/>
            <person name="Cabau C."/>
            <person name="Louis A."/>
            <person name="Berthelot C."/>
            <person name="Parey E."/>
            <person name="Roest Crollius H."/>
            <person name="Montfort J."/>
            <person name="Robinson-Rechavi M."/>
            <person name="Bouchez O."/>
            <person name="Lampietro C."/>
            <person name="Lopez Roques C."/>
            <person name="Donnadieu C."/>
            <person name="Postlethwait J."/>
            <person name="Bobe J."/>
            <person name="Dillon D."/>
            <person name="Chandos A."/>
            <person name="von Hippel F."/>
            <person name="Guiguen Y."/>
        </authorList>
    </citation>
    <scope>NUCLEOTIDE SEQUENCE</scope>
    <source>
        <strain evidence="1">YG-Jan2019</strain>
    </source>
</reference>
<name>A0ACC2GRQ0_DALPE</name>
<sequence>MSTYCVDLKTEIIHNISLMEWPGDLPQDYACVELLVPGIPTEQDVQQLLRDTEEKLKLNADSIEQSLKELQQKMGESWTGEPPPSPTECLQWFSPWNPSTVRPVATGHLELLDFLKAVLQYLKTDEEEREDLVLQLLLNISSQCGVTFPNSASSSTLLKPGPSVHTVQEDGTLESHKLWEEVCLLLRRHLLDRLALPLPIPRRIHCLQQLFFLHPPWEVLTLYQGLRCQAVLSLLHTSMASSPGAATGFDRLVLGLSNMAPALCAAITEELHVLNGVADPHTILGFLNTAYLDTVSRELAAMMGKECENALKDNTMLSSSKGRKISVRPRTAVEPLDVAPETGRNFSLTAHQLTALTQLACTLLGLERQVEELATQLAFINCAGETPCSVGGILKKTKDSLDMTAVDGTKTTGEMLFQSPKALVLEFDWRSAFRALVPQMAHCVKVVLEDVCTKSLQQEEEVSNTSGSAHITLTTTPHTDDPALTCPGRDVPKMVAKFCGDIIRECDALLPLAEACGDGILLEVRCSFVESCARIASAVLGRLEVRAGQVPSGAPLKNLTILLGTSVYVHQRLCHYHDRLKETSVSVARVPLTLLPIQRYLDVTEALREQLTSYCCQVCSSTILQDAESHHWANPKAFYEGERCSFSVQMWHYFLSGLRADLWLAVPGCVGRCVLAQVVCESLQVLVQRYSRARPSYRRHLQIRFDITAVLLCVEQLMWSVCDRMECYVCPDLSAGCDIRVASIHSMCDQLLTTLVIVTAPLPHLHRTFQGPAREDSGPARVHPPGEDSTPARFHSAGGDSAQARVHSSGEDTAQARVHSAGVNWLSVIHPDLFPMKAMREGLLGELASECQLRLLTSDPGYSPRLLLASILHKDCHLLRVLLENSHFCKEADVGALSSVRSNTGGTFMEAVFSVLSSLNQVPDALTKALETYFHRGRVWGLLYSLPDPTLPVPVVVSCIRAVFSQPVQRLLDPLVNMVLTRRASEEPSSPLFRRDPPDSVLSRVPREWSYTPVTPGRRESVDSVVNMAIQALIFIYTNLPLAVAAIPLPVRFLFYTAEKHLSQHARQLRSTGLLIWALLSSLCQFLEAPNSSKLLTSLPLDEGVKENMSLLSECVQGAMGQGQQKGVPKPVVHKVLEVLEENRPKWSSMQLQKARKLCSESAFQRGGSGSGQEGGSAVAGATEQKMALMLLEICHKPGGAEYLRQIHHIIQVNEPLLRSRLCVSSEPTDVSPMVTFNLEADTPDHTSPGFNPLHVFNHIGSTEFDQAAVGGGAWDWTTLLPAYQGMSQMTFTTLLANSCHTGALWSIRHAIHHVIYQVQIEPLNRTSLSDSPLRYGAATMGDAEWCGSGR</sequence>
<evidence type="ECO:0000313" key="2">
    <source>
        <dbReference type="Proteomes" id="UP001157502"/>
    </source>
</evidence>
<gene>
    <name evidence="1" type="ORF">DPEC_G00125150</name>
</gene>
<evidence type="ECO:0000313" key="1">
    <source>
        <dbReference type="EMBL" id="KAJ8006140.1"/>
    </source>
</evidence>
<keyword evidence="2" id="KW-1185">Reference proteome</keyword>